<evidence type="ECO:0000256" key="5">
    <source>
        <dbReference type="ARBA" id="ARBA00022840"/>
    </source>
</evidence>
<sequence>MRVIAVDGPAASGKGTLARRLAQHFGLAHLDTGLLYRAVGWQVRDDIGNSAAAVQAARAFDIDWLRIPELRGEAAGQAASKISAIPQVREALLEFQRSFCRQPLGAVLDGRDIGTVICPEAPAKLFVTASVEVRAGRRHRELQAREIPSIYAEVLQDLIERDARDSQRTAAPMKAADDALLLDTSGLDADQAFDAALSYISPRIS</sequence>
<comment type="similarity">
    <text evidence="1 8">Belongs to the cytidylate kinase family. Type 1 subfamily.</text>
</comment>
<keyword evidence="3 8" id="KW-0547">Nucleotide-binding</keyword>
<evidence type="ECO:0000256" key="3">
    <source>
        <dbReference type="ARBA" id="ARBA00022741"/>
    </source>
</evidence>
<evidence type="ECO:0000256" key="2">
    <source>
        <dbReference type="ARBA" id="ARBA00022679"/>
    </source>
</evidence>
<dbReference type="HAMAP" id="MF_00238">
    <property type="entry name" value="Cytidyl_kinase_type1"/>
    <property type="match status" value="1"/>
</dbReference>
<dbReference type="InterPro" id="IPR003136">
    <property type="entry name" value="Cytidylate_kin"/>
</dbReference>
<accession>A0ABW5DM18</accession>
<evidence type="ECO:0000256" key="4">
    <source>
        <dbReference type="ARBA" id="ARBA00022777"/>
    </source>
</evidence>
<dbReference type="GO" id="GO:0016301">
    <property type="term" value="F:kinase activity"/>
    <property type="evidence" value="ECO:0007669"/>
    <property type="project" value="UniProtKB-KW"/>
</dbReference>
<gene>
    <name evidence="8 10" type="primary">cmk</name>
    <name evidence="10" type="ORF">ACFSM5_02650</name>
</gene>
<feature type="domain" description="Cytidylate kinase" evidence="9">
    <location>
        <begin position="4"/>
        <end position="200"/>
    </location>
</feature>
<keyword evidence="11" id="KW-1185">Reference proteome</keyword>
<keyword evidence="5 8" id="KW-0067">ATP-binding</keyword>
<keyword evidence="4 8" id="KW-0418">Kinase</keyword>
<evidence type="ECO:0000313" key="10">
    <source>
        <dbReference type="EMBL" id="MFD2261770.1"/>
    </source>
</evidence>
<dbReference type="RefSeq" id="WP_379874686.1">
    <property type="nucleotide sequence ID" value="NZ_JBHUIP010000003.1"/>
</dbReference>
<dbReference type="EC" id="2.7.4.25" evidence="8"/>
<dbReference type="NCBIfam" id="TIGR00017">
    <property type="entry name" value="cmk"/>
    <property type="match status" value="1"/>
</dbReference>
<dbReference type="Pfam" id="PF02224">
    <property type="entry name" value="Cytidylate_kin"/>
    <property type="match status" value="1"/>
</dbReference>
<comment type="catalytic activity">
    <reaction evidence="7 8">
        <text>CMP + ATP = CDP + ADP</text>
        <dbReference type="Rhea" id="RHEA:11600"/>
        <dbReference type="ChEBI" id="CHEBI:30616"/>
        <dbReference type="ChEBI" id="CHEBI:58069"/>
        <dbReference type="ChEBI" id="CHEBI:60377"/>
        <dbReference type="ChEBI" id="CHEBI:456216"/>
        <dbReference type="EC" id="2.7.4.25"/>
    </reaction>
</comment>
<dbReference type="SUPFAM" id="SSF52540">
    <property type="entry name" value="P-loop containing nucleoside triphosphate hydrolases"/>
    <property type="match status" value="1"/>
</dbReference>
<dbReference type="InterPro" id="IPR011994">
    <property type="entry name" value="Cytidylate_kinase_dom"/>
</dbReference>
<dbReference type="Proteomes" id="UP001597295">
    <property type="component" value="Unassembled WGS sequence"/>
</dbReference>
<protein>
    <recommendedName>
        <fullName evidence="8">Cytidylate kinase</fullName>
        <shortName evidence="8">CK</shortName>
        <ecNumber evidence="8">2.7.4.25</ecNumber>
    </recommendedName>
    <alternativeName>
        <fullName evidence="8">Cytidine monophosphate kinase</fullName>
        <shortName evidence="8">CMP kinase</shortName>
    </alternativeName>
</protein>
<evidence type="ECO:0000313" key="11">
    <source>
        <dbReference type="Proteomes" id="UP001597295"/>
    </source>
</evidence>
<evidence type="ECO:0000256" key="1">
    <source>
        <dbReference type="ARBA" id="ARBA00009427"/>
    </source>
</evidence>
<name>A0ABW5DM18_9PROT</name>
<keyword evidence="8" id="KW-0963">Cytoplasm</keyword>
<comment type="subcellular location">
    <subcellularLocation>
        <location evidence="8">Cytoplasm</location>
    </subcellularLocation>
</comment>
<comment type="caution">
    <text evidence="10">The sequence shown here is derived from an EMBL/GenBank/DDBJ whole genome shotgun (WGS) entry which is preliminary data.</text>
</comment>
<dbReference type="Gene3D" id="3.40.50.300">
    <property type="entry name" value="P-loop containing nucleotide triphosphate hydrolases"/>
    <property type="match status" value="1"/>
</dbReference>
<evidence type="ECO:0000259" key="9">
    <source>
        <dbReference type="Pfam" id="PF02224"/>
    </source>
</evidence>
<dbReference type="InterPro" id="IPR027417">
    <property type="entry name" value="P-loop_NTPase"/>
</dbReference>
<comment type="catalytic activity">
    <reaction evidence="6 8">
        <text>dCMP + ATP = dCDP + ADP</text>
        <dbReference type="Rhea" id="RHEA:25094"/>
        <dbReference type="ChEBI" id="CHEBI:30616"/>
        <dbReference type="ChEBI" id="CHEBI:57566"/>
        <dbReference type="ChEBI" id="CHEBI:58593"/>
        <dbReference type="ChEBI" id="CHEBI:456216"/>
        <dbReference type="EC" id="2.7.4.25"/>
    </reaction>
</comment>
<dbReference type="EMBL" id="JBHUIP010000003">
    <property type="protein sequence ID" value="MFD2261770.1"/>
    <property type="molecule type" value="Genomic_DNA"/>
</dbReference>
<proteinExistence type="inferred from homology"/>
<evidence type="ECO:0000256" key="7">
    <source>
        <dbReference type="ARBA" id="ARBA00048478"/>
    </source>
</evidence>
<organism evidence="10 11">
    <name type="scientific">Lacibacterium aquatile</name>
    <dbReference type="NCBI Taxonomy" id="1168082"/>
    <lineage>
        <taxon>Bacteria</taxon>
        <taxon>Pseudomonadati</taxon>
        <taxon>Pseudomonadota</taxon>
        <taxon>Alphaproteobacteria</taxon>
        <taxon>Rhodospirillales</taxon>
        <taxon>Rhodospirillaceae</taxon>
    </lineage>
</organism>
<keyword evidence="2 8" id="KW-0808">Transferase</keyword>
<evidence type="ECO:0000256" key="8">
    <source>
        <dbReference type="HAMAP-Rule" id="MF_00238"/>
    </source>
</evidence>
<reference evidence="11" key="1">
    <citation type="journal article" date="2019" name="Int. J. Syst. Evol. Microbiol.">
        <title>The Global Catalogue of Microorganisms (GCM) 10K type strain sequencing project: providing services to taxonomists for standard genome sequencing and annotation.</title>
        <authorList>
            <consortium name="The Broad Institute Genomics Platform"/>
            <consortium name="The Broad Institute Genome Sequencing Center for Infectious Disease"/>
            <person name="Wu L."/>
            <person name="Ma J."/>
        </authorList>
    </citation>
    <scope>NUCLEOTIDE SEQUENCE [LARGE SCALE GENOMIC DNA]</scope>
    <source>
        <strain evidence="11">CGMCC 1.19062</strain>
    </source>
</reference>
<feature type="binding site" evidence="8">
    <location>
        <begin position="8"/>
        <end position="16"/>
    </location>
    <ligand>
        <name>ATP</name>
        <dbReference type="ChEBI" id="CHEBI:30616"/>
    </ligand>
</feature>
<dbReference type="CDD" id="cd02020">
    <property type="entry name" value="CMPK"/>
    <property type="match status" value="1"/>
</dbReference>
<evidence type="ECO:0000256" key="6">
    <source>
        <dbReference type="ARBA" id="ARBA00047615"/>
    </source>
</evidence>